<name>A0A061IFZ2_CRIGR</name>
<keyword evidence="6" id="KW-0805">Transcription regulation</keyword>
<evidence type="ECO:0000256" key="1">
    <source>
        <dbReference type="ARBA" id="ARBA00004123"/>
    </source>
</evidence>
<accession>A0A061IFZ2</accession>
<gene>
    <name evidence="13" type="ORF">H671_1g3965</name>
</gene>
<dbReference type="PROSITE" id="PS00028">
    <property type="entry name" value="ZINC_FINGER_C2H2_1"/>
    <property type="match status" value="1"/>
</dbReference>
<dbReference type="PROSITE" id="PS50157">
    <property type="entry name" value="ZINC_FINGER_C2H2_2"/>
    <property type="match status" value="1"/>
</dbReference>
<evidence type="ECO:0000256" key="6">
    <source>
        <dbReference type="ARBA" id="ARBA00023015"/>
    </source>
</evidence>
<keyword evidence="3" id="KW-0677">Repeat</keyword>
<evidence type="ECO:0000256" key="2">
    <source>
        <dbReference type="ARBA" id="ARBA00022723"/>
    </source>
</evidence>
<dbReference type="GO" id="GO:0008270">
    <property type="term" value="F:zinc ion binding"/>
    <property type="evidence" value="ECO:0007669"/>
    <property type="project" value="UniProtKB-KW"/>
</dbReference>
<evidence type="ECO:0000256" key="7">
    <source>
        <dbReference type="ARBA" id="ARBA00023163"/>
    </source>
</evidence>
<dbReference type="SMART" id="SM00355">
    <property type="entry name" value="ZnF_C2H2"/>
    <property type="match status" value="2"/>
</dbReference>
<comment type="similarity">
    <text evidence="9">Belongs to the sal C2H2-type zinc-finger protein family.</text>
</comment>
<feature type="region of interest" description="Disordered" evidence="11">
    <location>
        <begin position="1"/>
        <end position="38"/>
    </location>
</feature>
<dbReference type="GO" id="GO:0005634">
    <property type="term" value="C:nucleus"/>
    <property type="evidence" value="ECO:0007669"/>
    <property type="project" value="UniProtKB-SubCell"/>
</dbReference>
<evidence type="ECO:0000256" key="8">
    <source>
        <dbReference type="ARBA" id="ARBA00023242"/>
    </source>
</evidence>
<reference evidence="14" key="1">
    <citation type="journal article" date="2013" name="Nat. Biotechnol.">
        <title>Chinese hamster genome sequenced from sorted chromosomes.</title>
        <authorList>
            <person name="Brinkrolf K."/>
            <person name="Rupp O."/>
            <person name="Laux H."/>
            <person name="Kollin F."/>
            <person name="Ernst W."/>
            <person name="Linke B."/>
            <person name="Kofler R."/>
            <person name="Romand S."/>
            <person name="Hesse F."/>
            <person name="Budach W.E."/>
            <person name="Galosy S."/>
            <person name="Muller D."/>
            <person name="Noll T."/>
            <person name="Wienberg J."/>
            <person name="Jostock T."/>
            <person name="Leonard M."/>
            <person name="Grillari J."/>
            <person name="Tauch A."/>
            <person name="Goesmann A."/>
            <person name="Helk B."/>
            <person name="Mott J.E."/>
            <person name="Puhler A."/>
            <person name="Borth N."/>
        </authorList>
    </citation>
    <scope>NUCLEOTIDE SEQUENCE [LARGE SCALE GENOMIC DNA]</scope>
    <source>
        <strain evidence="14">17A/GY</strain>
    </source>
</reference>
<evidence type="ECO:0000256" key="3">
    <source>
        <dbReference type="ARBA" id="ARBA00022737"/>
    </source>
</evidence>
<dbReference type="Proteomes" id="UP000030759">
    <property type="component" value="Unassembled WGS sequence"/>
</dbReference>
<proteinExistence type="inferred from homology"/>
<evidence type="ECO:0000256" key="9">
    <source>
        <dbReference type="ARBA" id="ARBA00038474"/>
    </source>
</evidence>
<comment type="subcellular location">
    <subcellularLocation>
        <location evidence="1">Nucleus</location>
    </subcellularLocation>
</comment>
<dbReference type="InterPro" id="IPR013087">
    <property type="entry name" value="Znf_C2H2_type"/>
</dbReference>
<dbReference type="GO" id="GO:0000981">
    <property type="term" value="F:DNA-binding transcription factor activity, RNA polymerase II-specific"/>
    <property type="evidence" value="ECO:0007669"/>
    <property type="project" value="TreeGrafter"/>
</dbReference>
<dbReference type="AlphaFoldDB" id="A0A061IFZ2"/>
<evidence type="ECO:0000313" key="14">
    <source>
        <dbReference type="Proteomes" id="UP000030759"/>
    </source>
</evidence>
<keyword evidence="8" id="KW-0539">Nucleus</keyword>
<dbReference type="SUPFAM" id="SSF57667">
    <property type="entry name" value="beta-beta-alpha zinc fingers"/>
    <property type="match status" value="1"/>
</dbReference>
<dbReference type="PANTHER" id="PTHR23233:SF19">
    <property type="entry name" value="SAL-LIKE PROTEIN 4"/>
    <property type="match status" value="1"/>
</dbReference>
<dbReference type="PANTHER" id="PTHR23233">
    <property type="entry name" value="SAL-LIKE PROTEIN"/>
    <property type="match status" value="1"/>
</dbReference>
<sequence length="280" mass="30479">ELVASHQGASLRPDVHTMSRRKQEKPQHISSEENQGEELLQQVSISQQVSAAVTLLSQKSSNPALSLDALKQTKGSGTPESGSETLKLQQLMENIDKATANPNQCFICHRVLSCQNSLKMNYWTHTERRDQCKVCGPVFSTKGNLKTHLGVHQTNMAAKTQHSCPICQKFTNAATLQQHIRMHMGGQIPNTPLLESPCDFTGPEPMVVSENGSANAVCQEDSVERMEADDICSQDIPGGSSKDSQSVPGTHLVSPIQDFSVMASLDTQGKGPPPPLGLWW</sequence>
<dbReference type="GO" id="GO:0000978">
    <property type="term" value="F:RNA polymerase II cis-regulatory region sequence-specific DNA binding"/>
    <property type="evidence" value="ECO:0007669"/>
    <property type="project" value="TreeGrafter"/>
</dbReference>
<dbReference type="InterPro" id="IPR036236">
    <property type="entry name" value="Znf_C2H2_sf"/>
</dbReference>
<keyword evidence="4 10" id="KW-0863">Zinc-finger</keyword>
<dbReference type="EMBL" id="KE667174">
    <property type="protein sequence ID" value="ERE87167.1"/>
    <property type="molecule type" value="Genomic_DNA"/>
</dbReference>
<keyword evidence="2" id="KW-0479">Metal-binding</keyword>
<evidence type="ECO:0000256" key="10">
    <source>
        <dbReference type="PROSITE-ProRule" id="PRU00042"/>
    </source>
</evidence>
<organism evidence="13 14">
    <name type="scientific">Cricetulus griseus</name>
    <name type="common">Chinese hamster</name>
    <name type="synonym">Cricetulus barabensis griseus</name>
    <dbReference type="NCBI Taxonomy" id="10029"/>
    <lineage>
        <taxon>Eukaryota</taxon>
        <taxon>Metazoa</taxon>
        <taxon>Chordata</taxon>
        <taxon>Craniata</taxon>
        <taxon>Vertebrata</taxon>
        <taxon>Euteleostomi</taxon>
        <taxon>Mammalia</taxon>
        <taxon>Eutheria</taxon>
        <taxon>Euarchontoglires</taxon>
        <taxon>Glires</taxon>
        <taxon>Rodentia</taxon>
        <taxon>Myomorpha</taxon>
        <taxon>Muroidea</taxon>
        <taxon>Cricetidae</taxon>
        <taxon>Cricetinae</taxon>
        <taxon>Cricetulus</taxon>
    </lineage>
</organism>
<keyword evidence="5" id="KW-0862">Zinc</keyword>
<evidence type="ECO:0000259" key="12">
    <source>
        <dbReference type="PROSITE" id="PS50157"/>
    </source>
</evidence>
<feature type="non-terminal residue" evidence="13">
    <location>
        <position position="1"/>
    </location>
</feature>
<evidence type="ECO:0000313" key="13">
    <source>
        <dbReference type="EMBL" id="ERE87167.1"/>
    </source>
</evidence>
<protein>
    <submittedName>
        <fullName evidence="13">Sal-like protein 4 isoform 3</fullName>
    </submittedName>
</protein>
<feature type="region of interest" description="Disordered" evidence="11">
    <location>
        <begin position="232"/>
        <end position="251"/>
    </location>
</feature>
<keyword evidence="7" id="KW-0804">Transcription</keyword>
<dbReference type="Pfam" id="PF00096">
    <property type="entry name" value="zf-C2H2"/>
    <property type="match status" value="2"/>
</dbReference>
<dbReference type="Gene3D" id="3.30.160.60">
    <property type="entry name" value="Classic Zinc Finger"/>
    <property type="match status" value="1"/>
</dbReference>
<dbReference type="InterPro" id="IPR051565">
    <property type="entry name" value="Sal_C2H2-zinc-finger"/>
</dbReference>
<evidence type="ECO:0000256" key="5">
    <source>
        <dbReference type="ARBA" id="ARBA00022833"/>
    </source>
</evidence>
<evidence type="ECO:0000256" key="4">
    <source>
        <dbReference type="ARBA" id="ARBA00022771"/>
    </source>
</evidence>
<evidence type="ECO:0000256" key="11">
    <source>
        <dbReference type="SAM" id="MobiDB-lite"/>
    </source>
</evidence>
<feature type="domain" description="C2H2-type" evidence="12">
    <location>
        <begin position="130"/>
        <end position="157"/>
    </location>
</feature>